<sequence length="479" mass="53267">MASYTGSSSSRGGFAPRRGRGRGGRAPFFTKPREQVKPDLERHPLGDLVKEFRSSDLSLKPADLAEISDCRYVASYNWLNGKVPTIVVPGKPPQWTPLQTPSPLREDNGQYFRDPNAAMYPEYPMAPVVRAIMHTNPEFDSASADLFACGSTLGNLLRFARGIDKAFRFNIEVVGETVFFVRKENDPKEVIKDVRGYGHTFPEAYTTWEQSVKGSETHQRIIRYEFGGLKCLVRFESDGYIKAAGAADDATPSENAEDPDDLLAALQDASINRPSNPVTSTLDALKVKHGGTAVPQNVIFDLKTRSGKYKKDIDMSDIYPALWVKQISNFIVAYHNGAGLFEDIRVQNVKNDVRAWVKDNKEGIRRFATLLDDIVDIARYNADKLLEVYCPGADRLEVRVQYGNGVHALPADLADRWEENCVGAASTQDDASDEFEYEEGGIDLDDRYDFETGFDDSGSEPDYTACSADDCGYCGKCTY</sequence>
<accession>A0ABR3UGL0</accession>
<evidence type="ECO:0000313" key="2">
    <source>
        <dbReference type="EMBL" id="KAL1795342.1"/>
    </source>
</evidence>
<dbReference type="Proteomes" id="UP001578633">
    <property type="component" value="Chromosome 6"/>
</dbReference>
<name>A0ABR3UGL0_9PLEO</name>
<keyword evidence="3" id="KW-1185">Reference proteome</keyword>
<dbReference type="PANTHER" id="PTHR35179:SF2">
    <property type="entry name" value="START DOMAIN-CONTAINING PROTEIN"/>
    <property type="match status" value="1"/>
</dbReference>
<proteinExistence type="predicted"/>
<feature type="compositionally biased region" description="Low complexity" evidence="1">
    <location>
        <begin position="1"/>
        <end position="16"/>
    </location>
</feature>
<evidence type="ECO:0008006" key="4">
    <source>
        <dbReference type="Google" id="ProtNLM"/>
    </source>
</evidence>
<dbReference type="RefSeq" id="XP_069305926.1">
    <property type="nucleotide sequence ID" value="XM_069453367.1"/>
</dbReference>
<gene>
    <name evidence="2" type="ORF">ACET3X_007158</name>
</gene>
<comment type="caution">
    <text evidence="2">The sequence shown here is derived from an EMBL/GenBank/DDBJ whole genome shotgun (WGS) entry which is preliminary data.</text>
</comment>
<feature type="region of interest" description="Disordered" evidence="1">
    <location>
        <begin position="1"/>
        <end position="41"/>
    </location>
</feature>
<dbReference type="EMBL" id="JBHGVX010000006">
    <property type="protein sequence ID" value="KAL1795342.1"/>
    <property type="molecule type" value="Genomic_DNA"/>
</dbReference>
<evidence type="ECO:0000313" key="3">
    <source>
        <dbReference type="Proteomes" id="UP001578633"/>
    </source>
</evidence>
<protein>
    <recommendedName>
        <fullName evidence="4">Geranylgeranyl pyrophosphate synthetase</fullName>
    </recommendedName>
</protein>
<organism evidence="2 3">
    <name type="scientific">Alternaria dauci</name>
    <dbReference type="NCBI Taxonomy" id="48095"/>
    <lineage>
        <taxon>Eukaryota</taxon>
        <taxon>Fungi</taxon>
        <taxon>Dikarya</taxon>
        <taxon>Ascomycota</taxon>
        <taxon>Pezizomycotina</taxon>
        <taxon>Dothideomycetes</taxon>
        <taxon>Pleosporomycetidae</taxon>
        <taxon>Pleosporales</taxon>
        <taxon>Pleosporineae</taxon>
        <taxon>Pleosporaceae</taxon>
        <taxon>Alternaria</taxon>
        <taxon>Alternaria sect. Porri</taxon>
    </lineage>
</organism>
<dbReference type="GeneID" id="96087480"/>
<dbReference type="PANTHER" id="PTHR35179">
    <property type="entry name" value="PROTEIN CBG02620"/>
    <property type="match status" value="1"/>
</dbReference>
<reference evidence="2 3" key="1">
    <citation type="submission" date="2024-09" db="EMBL/GenBank/DDBJ databases">
        <title>T2T genomes of carrot and Alternaria dauci and their utility for understanding host-pathogen interaction during carrot leaf blight disease.</title>
        <authorList>
            <person name="Liu W."/>
            <person name="Xu S."/>
            <person name="Ou C."/>
            <person name="Liu X."/>
            <person name="Zhuang F."/>
            <person name="Deng X.W."/>
        </authorList>
    </citation>
    <scope>NUCLEOTIDE SEQUENCE [LARGE SCALE GENOMIC DNA]</scope>
    <source>
        <strain evidence="2 3">A2016</strain>
    </source>
</reference>
<feature type="compositionally biased region" description="Basic and acidic residues" evidence="1">
    <location>
        <begin position="31"/>
        <end position="41"/>
    </location>
</feature>
<evidence type="ECO:0000256" key="1">
    <source>
        <dbReference type="SAM" id="MobiDB-lite"/>
    </source>
</evidence>